<keyword evidence="2" id="KW-0472">Membrane</keyword>
<dbReference type="InterPro" id="IPR025241">
    <property type="entry name" value="DUF4190"/>
</dbReference>
<accession>A0A929B7E1</accession>
<evidence type="ECO:0000313" key="4">
    <source>
        <dbReference type="EMBL" id="MBE9374569.1"/>
    </source>
</evidence>
<evidence type="ECO:0000259" key="3">
    <source>
        <dbReference type="Pfam" id="PF13828"/>
    </source>
</evidence>
<feature type="transmembrane region" description="Helical" evidence="2">
    <location>
        <begin position="105"/>
        <end position="130"/>
    </location>
</feature>
<feature type="region of interest" description="Disordered" evidence="1">
    <location>
        <begin position="1"/>
        <end position="35"/>
    </location>
</feature>
<proteinExistence type="predicted"/>
<comment type="caution">
    <text evidence="4">The sequence shown here is derived from an EMBL/GenBank/DDBJ whole genome shotgun (WGS) entry which is preliminary data.</text>
</comment>
<keyword evidence="2" id="KW-1133">Transmembrane helix</keyword>
<name>A0A929B7E1_9PSEU</name>
<feature type="transmembrane region" description="Helical" evidence="2">
    <location>
        <begin position="51"/>
        <end position="84"/>
    </location>
</feature>
<keyword evidence="5" id="KW-1185">Reference proteome</keyword>
<dbReference type="AlphaFoldDB" id="A0A929B7E1"/>
<feature type="compositionally biased region" description="Pro residues" evidence="1">
    <location>
        <begin position="1"/>
        <end position="20"/>
    </location>
</feature>
<dbReference type="Proteomes" id="UP000598360">
    <property type="component" value="Unassembled WGS sequence"/>
</dbReference>
<evidence type="ECO:0000256" key="1">
    <source>
        <dbReference type="SAM" id="MobiDB-lite"/>
    </source>
</evidence>
<gene>
    <name evidence="4" type="ORF">IQ251_08920</name>
</gene>
<keyword evidence="2" id="KW-0812">Transmembrane</keyword>
<evidence type="ECO:0000256" key="2">
    <source>
        <dbReference type="SAM" id="Phobius"/>
    </source>
</evidence>
<protein>
    <submittedName>
        <fullName evidence="4">DUF4190 domain-containing protein</fullName>
    </submittedName>
</protein>
<feature type="domain" description="DUF4190" evidence="3">
    <location>
        <begin position="51"/>
        <end position="116"/>
    </location>
</feature>
<evidence type="ECO:0000313" key="5">
    <source>
        <dbReference type="Proteomes" id="UP000598360"/>
    </source>
</evidence>
<dbReference type="Pfam" id="PF13828">
    <property type="entry name" value="DUF4190"/>
    <property type="match status" value="1"/>
</dbReference>
<reference evidence="4" key="1">
    <citation type="submission" date="2020-10" db="EMBL/GenBank/DDBJ databases">
        <title>Diversity and distribution of actinomycetes associated with coral in the coast of Hainan.</title>
        <authorList>
            <person name="Li F."/>
        </authorList>
    </citation>
    <scope>NUCLEOTIDE SEQUENCE</scope>
    <source>
        <strain evidence="4">HNM0983</strain>
    </source>
</reference>
<dbReference type="EMBL" id="JADEYC010000014">
    <property type="protein sequence ID" value="MBE9374569.1"/>
    <property type="molecule type" value="Genomic_DNA"/>
</dbReference>
<sequence>MPQQPMPPHPGMPPPQPGLPPQHSHPQHPGYPAPPGYVPAVATPVQPTNGLAVASMVVSLVAIPLMCVWIGYLLGLLGVIFGHAARRQIRVTGAHGTGMATAGMVIGYFVVGLLVLVLGILFLGLAVPLIGAAQG</sequence>
<organism evidence="4 5">
    <name type="scientific">Saccharopolyspora montiporae</name>
    <dbReference type="NCBI Taxonomy" id="2781240"/>
    <lineage>
        <taxon>Bacteria</taxon>
        <taxon>Bacillati</taxon>
        <taxon>Actinomycetota</taxon>
        <taxon>Actinomycetes</taxon>
        <taxon>Pseudonocardiales</taxon>
        <taxon>Pseudonocardiaceae</taxon>
        <taxon>Saccharopolyspora</taxon>
    </lineage>
</organism>